<sequence length="72" mass="8503">MADPQTVIEGTLKYRDNKKWKPRWCVIRKLSPVAGNMSFRFKEFDSVAETDSFKVDEAYYIEESVLFCIINF</sequence>
<evidence type="ECO:0008006" key="3">
    <source>
        <dbReference type="Google" id="ProtNLM"/>
    </source>
</evidence>
<dbReference type="GO" id="GO:0007528">
    <property type="term" value="P:neuromuscular junction development"/>
    <property type="evidence" value="ECO:0007669"/>
    <property type="project" value="TreeGrafter"/>
</dbReference>
<accession>A0A8T0FYX1</accession>
<reference evidence="1" key="1">
    <citation type="journal article" date="2020" name="bioRxiv">
        <title>Chromosome-level reference genome of the European wasp spider Argiope bruennichi: a resource for studies on range expansion and evolutionary adaptation.</title>
        <authorList>
            <person name="Sheffer M.M."/>
            <person name="Hoppe A."/>
            <person name="Krehenwinkel H."/>
            <person name="Uhl G."/>
            <person name="Kuss A.W."/>
            <person name="Jensen L."/>
            <person name="Jensen C."/>
            <person name="Gillespie R.G."/>
            <person name="Hoff K.J."/>
            <person name="Prost S."/>
        </authorList>
    </citation>
    <scope>NUCLEOTIDE SEQUENCE</scope>
</reference>
<gene>
    <name evidence="1" type="ORF">HNY73_000692</name>
</gene>
<dbReference type="InterPro" id="IPR037746">
    <property type="entry name" value="Dok-7"/>
</dbReference>
<name>A0A8T0FYX1_ARGBR</name>
<dbReference type="Proteomes" id="UP000807504">
    <property type="component" value="Unassembled WGS sequence"/>
</dbReference>
<proteinExistence type="predicted"/>
<dbReference type="AlphaFoldDB" id="A0A8T0FYX1"/>
<dbReference type="PANTHER" id="PTHR21636:SF2">
    <property type="entry name" value="PROTEIN DOK-7"/>
    <property type="match status" value="1"/>
</dbReference>
<organism evidence="1 2">
    <name type="scientific">Argiope bruennichi</name>
    <name type="common">Wasp spider</name>
    <name type="synonym">Aranea bruennichi</name>
    <dbReference type="NCBI Taxonomy" id="94029"/>
    <lineage>
        <taxon>Eukaryota</taxon>
        <taxon>Metazoa</taxon>
        <taxon>Ecdysozoa</taxon>
        <taxon>Arthropoda</taxon>
        <taxon>Chelicerata</taxon>
        <taxon>Arachnida</taxon>
        <taxon>Araneae</taxon>
        <taxon>Araneomorphae</taxon>
        <taxon>Entelegynae</taxon>
        <taxon>Araneoidea</taxon>
        <taxon>Araneidae</taxon>
        <taxon>Argiope</taxon>
    </lineage>
</organism>
<dbReference type="PANTHER" id="PTHR21636">
    <property type="entry name" value="PROTEIN DOK-7"/>
    <property type="match status" value="1"/>
</dbReference>
<comment type="caution">
    <text evidence="1">The sequence shown here is derived from an EMBL/GenBank/DDBJ whole genome shotgun (WGS) entry which is preliminary data.</text>
</comment>
<dbReference type="GO" id="GO:0019901">
    <property type="term" value="F:protein kinase binding"/>
    <property type="evidence" value="ECO:0007669"/>
    <property type="project" value="InterPro"/>
</dbReference>
<protein>
    <recommendedName>
        <fullName evidence="3">PH domain-containing protein</fullName>
    </recommendedName>
</protein>
<reference evidence="1" key="2">
    <citation type="submission" date="2020-06" db="EMBL/GenBank/DDBJ databases">
        <authorList>
            <person name="Sheffer M."/>
        </authorList>
    </citation>
    <scope>NUCLEOTIDE SEQUENCE</scope>
</reference>
<evidence type="ECO:0000313" key="1">
    <source>
        <dbReference type="EMBL" id="KAF8796304.1"/>
    </source>
</evidence>
<evidence type="ECO:0000313" key="2">
    <source>
        <dbReference type="Proteomes" id="UP000807504"/>
    </source>
</evidence>
<keyword evidence="2" id="KW-1185">Reference proteome</keyword>
<dbReference type="Gene3D" id="2.30.29.30">
    <property type="entry name" value="Pleckstrin-homology domain (PH domain)/Phosphotyrosine-binding domain (PTB)"/>
    <property type="match status" value="1"/>
</dbReference>
<dbReference type="EMBL" id="JABXBU010000001">
    <property type="protein sequence ID" value="KAF8796304.1"/>
    <property type="molecule type" value="Genomic_DNA"/>
</dbReference>
<dbReference type="SUPFAM" id="SSF50729">
    <property type="entry name" value="PH domain-like"/>
    <property type="match status" value="1"/>
</dbReference>
<dbReference type="InterPro" id="IPR011993">
    <property type="entry name" value="PH-like_dom_sf"/>
</dbReference>